<accession>A0A1C5AAV4</accession>
<reference evidence="2" key="1">
    <citation type="submission" date="2016-06" db="EMBL/GenBank/DDBJ databases">
        <authorList>
            <person name="Varghese N."/>
            <person name="Submissions Spin"/>
        </authorList>
    </citation>
    <scope>NUCLEOTIDE SEQUENCE [LARGE SCALE GENOMIC DNA]</scope>
    <source>
        <strain evidence="2">DSM 44100</strain>
    </source>
</reference>
<name>A0A1C5AAV4_9ACTN</name>
<proteinExistence type="predicted"/>
<dbReference type="RefSeq" id="WP_141723190.1">
    <property type="nucleotide sequence ID" value="NZ_FMCU01000015.1"/>
</dbReference>
<dbReference type="OrthoDB" id="4704389at2"/>
<gene>
    <name evidence="1" type="ORF">GA0070216_11555</name>
</gene>
<evidence type="ECO:0000313" key="2">
    <source>
        <dbReference type="Proteomes" id="UP000198797"/>
    </source>
</evidence>
<protein>
    <submittedName>
        <fullName evidence="1">Uncharacterized protein</fullName>
    </submittedName>
</protein>
<organism evidence="1 2">
    <name type="scientific">Micromonospora matsumotoense</name>
    <dbReference type="NCBI Taxonomy" id="121616"/>
    <lineage>
        <taxon>Bacteria</taxon>
        <taxon>Bacillati</taxon>
        <taxon>Actinomycetota</taxon>
        <taxon>Actinomycetes</taxon>
        <taxon>Micromonosporales</taxon>
        <taxon>Micromonosporaceae</taxon>
        <taxon>Micromonospora</taxon>
    </lineage>
</organism>
<dbReference type="Proteomes" id="UP000198797">
    <property type="component" value="Unassembled WGS sequence"/>
</dbReference>
<sequence length="333" mass="37445">MLRIYLDQNKWIDLARAASGHPAGERFSDVLALARASVTSGTVSFPLDMYRYWETSKRGNDRSRNEVVDVMRELSRQHAMALPFGVLDQELDFALQRRCGRPEHPRRQRIFGLGMQHIGSGRMNWPKLDITALPDGGASLGGGLRAQLEHVITESIEEQLLRAGPDTFRALGFDHAASDHGQRFVNFENTVAAVIAQHGLQGDAIEQVVRGTDFIDIQPALIAALDRIGLTYDQFVSGSTVLDLMNFMDDLPTRYVTNVMRSAKHRQTQQKWEPNDFIDILALPVAAVYCDVVITEKQWIHRLRRGKVDQRYHTVLLNDTAGLVQVLIQASMT</sequence>
<evidence type="ECO:0000313" key="1">
    <source>
        <dbReference type="EMBL" id="SCF42289.1"/>
    </source>
</evidence>
<keyword evidence="2" id="KW-1185">Reference proteome</keyword>
<dbReference type="AlphaFoldDB" id="A0A1C5AAV4"/>
<dbReference type="EMBL" id="FMCU01000015">
    <property type="protein sequence ID" value="SCF42289.1"/>
    <property type="molecule type" value="Genomic_DNA"/>
</dbReference>